<feature type="compositionally biased region" description="Basic residues" evidence="7">
    <location>
        <begin position="290"/>
        <end position="301"/>
    </location>
</feature>
<gene>
    <name evidence="8" type="ORF">K432DRAFT_352391</name>
</gene>
<keyword evidence="5 6" id="KW-0539">Nucleus</keyword>
<evidence type="ECO:0000313" key="9">
    <source>
        <dbReference type="Proteomes" id="UP000250266"/>
    </source>
</evidence>
<organism evidence="8 9">
    <name type="scientific">Lepidopterella palustris CBS 459.81</name>
    <dbReference type="NCBI Taxonomy" id="1314670"/>
    <lineage>
        <taxon>Eukaryota</taxon>
        <taxon>Fungi</taxon>
        <taxon>Dikarya</taxon>
        <taxon>Ascomycota</taxon>
        <taxon>Pezizomycotina</taxon>
        <taxon>Dothideomycetes</taxon>
        <taxon>Pleosporomycetidae</taxon>
        <taxon>Mytilinidiales</taxon>
        <taxon>Argynnaceae</taxon>
        <taxon>Lepidopterella</taxon>
    </lineage>
</organism>
<keyword evidence="9" id="KW-1185">Reference proteome</keyword>
<evidence type="ECO:0000256" key="7">
    <source>
        <dbReference type="SAM" id="MobiDB-lite"/>
    </source>
</evidence>
<comment type="function">
    <text evidence="6">Required for exosome-dependent processing of pre-rRNA and small nucleolar RNA (snRNA) precursors. Involved in processing of 35S pre-rRNA at the A0, A1 and A2 sites.</text>
</comment>
<feature type="compositionally biased region" description="Basic and acidic residues" evidence="7">
    <location>
        <begin position="215"/>
        <end position="231"/>
    </location>
</feature>
<keyword evidence="4 6" id="KW-0694">RNA-binding</keyword>
<dbReference type="GO" id="GO:0005730">
    <property type="term" value="C:nucleolus"/>
    <property type="evidence" value="ECO:0007669"/>
    <property type="project" value="TreeGrafter"/>
</dbReference>
<dbReference type="GO" id="GO:0003723">
    <property type="term" value="F:RNA binding"/>
    <property type="evidence" value="ECO:0007669"/>
    <property type="project" value="UniProtKB-UniRule"/>
</dbReference>
<evidence type="ECO:0000256" key="3">
    <source>
        <dbReference type="ARBA" id="ARBA00022552"/>
    </source>
</evidence>
<evidence type="ECO:0000313" key="8">
    <source>
        <dbReference type="EMBL" id="OCK80781.1"/>
    </source>
</evidence>
<reference evidence="8 9" key="1">
    <citation type="journal article" date="2016" name="Nat. Commun.">
        <title>Ectomycorrhizal ecology is imprinted in the genome of the dominant symbiotic fungus Cenococcum geophilum.</title>
        <authorList>
            <consortium name="DOE Joint Genome Institute"/>
            <person name="Peter M."/>
            <person name="Kohler A."/>
            <person name="Ohm R.A."/>
            <person name="Kuo A."/>
            <person name="Krutzmann J."/>
            <person name="Morin E."/>
            <person name="Arend M."/>
            <person name="Barry K.W."/>
            <person name="Binder M."/>
            <person name="Choi C."/>
            <person name="Clum A."/>
            <person name="Copeland A."/>
            <person name="Grisel N."/>
            <person name="Haridas S."/>
            <person name="Kipfer T."/>
            <person name="LaButti K."/>
            <person name="Lindquist E."/>
            <person name="Lipzen A."/>
            <person name="Maire R."/>
            <person name="Meier B."/>
            <person name="Mihaltcheva S."/>
            <person name="Molinier V."/>
            <person name="Murat C."/>
            <person name="Poggeler S."/>
            <person name="Quandt C.A."/>
            <person name="Sperisen C."/>
            <person name="Tritt A."/>
            <person name="Tisserant E."/>
            <person name="Crous P.W."/>
            <person name="Henrissat B."/>
            <person name="Nehls U."/>
            <person name="Egli S."/>
            <person name="Spatafora J.W."/>
            <person name="Grigoriev I.V."/>
            <person name="Martin F.M."/>
        </authorList>
    </citation>
    <scope>NUCLEOTIDE SEQUENCE [LARGE SCALE GENOMIC DNA]</scope>
    <source>
        <strain evidence="8 9">CBS 459.81</strain>
    </source>
</reference>
<evidence type="ECO:0000256" key="5">
    <source>
        <dbReference type="ARBA" id="ARBA00023242"/>
    </source>
</evidence>
<comment type="subcellular location">
    <subcellularLocation>
        <location evidence="1 6">Nucleus</location>
    </subcellularLocation>
</comment>
<feature type="compositionally biased region" description="Basic and acidic residues" evidence="7">
    <location>
        <begin position="119"/>
        <end position="139"/>
    </location>
</feature>
<sequence length="301" mass="33828">MDTADLHPLLDDLDENIDDLEEALEPLLKVPITDFASKLPLLDKAKLHVLTTYAIESILFSYLQLNGIKAKEHPVFTELTRLKQYFEKIKQAETGPLKRALVLDKQAAGRFIKHALSGNERHDQGRAERQAREKANAQAKLDEIAEQQLAKKRKADELVAGDEEADSSSDSATSSSDSKSASSPQQNNEEVTTTLKRKKKKQRTAALESMDEVEILGKEKAEKRGKKDNEKKKSKKRSKLEREEIDLTQDQETETIIPRRSKSNIPPRGHSAAFQALLKGPLPKQENEGKRKKSKKSKADT</sequence>
<dbReference type="OrthoDB" id="1421013at2759"/>
<feature type="compositionally biased region" description="Acidic residues" evidence="7">
    <location>
        <begin position="243"/>
        <end position="253"/>
    </location>
</feature>
<dbReference type="PANTHER" id="PTHR15341">
    <property type="entry name" value="SUN-COR STEROID HORMONE RECEPTOR CO-REPRESSOR"/>
    <property type="match status" value="1"/>
</dbReference>
<dbReference type="GO" id="GO:0000178">
    <property type="term" value="C:exosome (RNase complex)"/>
    <property type="evidence" value="ECO:0007669"/>
    <property type="project" value="TreeGrafter"/>
</dbReference>
<feature type="region of interest" description="Disordered" evidence="7">
    <location>
        <begin position="152"/>
        <end position="301"/>
    </location>
</feature>
<evidence type="ECO:0000256" key="4">
    <source>
        <dbReference type="ARBA" id="ARBA00022884"/>
    </source>
</evidence>
<dbReference type="InterPro" id="IPR011082">
    <property type="entry name" value="Exosome-assoc_fac/DNA_repair"/>
</dbReference>
<evidence type="ECO:0000256" key="1">
    <source>
        <dbReference type="ARBA" id="ARBA00004123"/>
    </source>
</evidence>
<protein>
    <recommendedName>
        <fullName evidence="6">Exosome complex protein</fullName>
    </recommendedName>
</protein>
<dbReference type="AlphaFoldDB" id="A0A8E2EB72"/>
<name>A0A8E2EB72_9PEZI</name>
<evidence type="ECO:0000256" key="6">
    <source>
        <dbReference type="RuleBase" id="RU368003"/>
    </source>
</evidence>
<dbReference type="GO" id="GO:0003677">
    <property type="term" value="F:DNA binding"/>
    <property type="evidence" value="ECO:0007669"/>
    <property type="project" value="TreeGrafter"/>
</dbReference>
<dbReference type="Pfam" id="PF04000">
    <property type="entry name" value="Sas10_Utp3"/>
    <property type="match status" value="1"/>
</dbReference>
<feature type="compositionally biased region" description="Low complexity" evidence="7">
    <location>
        <begin position="168"/>
        <end position="183"/>
    </location>
</feature>
<dbReference type="GO" id="GO:0000460">
    <property type="term" value="P:maturation of 5.8S rRNA"/>
    <property type="evidence" value="ECO:0007669"/>
    <property type="project" value="TreeGrafter"/>
</dbReference>
<dbReference type="EMBL" id="KV744946">
    <property type="protein sequence ID" value="OCK80781.1"/>
    <property type="molecule type" value="Genomic_DNA"/>
</dbReference>
<comment type="similarity">
    <text evidence="2 6">Belongs to the C1D family.</text>
</comment>
<feature type="region of interest" description="Disordered" evidence="7">
    <location>
        <begin position="114"/>
        <end position="139"/>
    </location>
</feature>
<proteinExistence type="inferred from homology"/>
<dbReference type="Proteomes" id="UP000250266">
    <property type="component" value="Unassembled WGS sequence"/>
</dbReference>
<accession>A0A8E2EB72</accession>
<evidence type="ECO:0000256" key="2">
    <source>
        <dbReference type="ARBA" id="ARBA00009154"/>
    </source>
</evidence>
<keyword evidence="3 6" id="KW-0698">rRNA processing</keyword>
<dbReference type="InterPro" id="IPR007146">
    <property type="entry name" value="Sas10/Utp3/C1D"/>
</dbReference>
<dbReference type="PANTHER" id="PTHR15341:SF3">
    <property type="entry name" value="NUCLEAR NUCLEIC ACID-BINDING PROTEIN C1D"/>
    <property type="match status" value="1"/>
</dbReference>
<dbReference type="GO" id="GO:0010468">
    <property type="term" value="P:regulation of gene expression"/>
    <property type="evidence" value="ECO:0007669"/>
    <property type="project" value="TreeGrafter"/>
</dbReference>